<accession>A0A6B3NGT8</accession>
<keyword evidence="1" id="KW-1133">Transmembrane helix</keyword>
<protein>
    <submittedName>
        <fullName evidence="2">Uncharacterized protein</fullName>
    </submittedName>
</protein>
<feature type="transmembrane region" description="Helical" evidence="1">
    <location>
        <begin position="164"/>
        <end position="188"/>
    </location>
</feature>
<reference evidence="2" key="1">
    <citation type="submission" date="2019-11" db="EMBL/GenBank/DDBJ databases">
        <title>Genomic insights into an expanded diversity of filamentous marine cyanobacteria reveals the extraordinary biosynthetic potential of Moorea and Okeania.</title>
        <authorList>
            <person name="Ferreira Leao T."/>
            <person name="Wang M."/>
            <person name="Moss N."/>
            <person name="Da Silva R."/>
            <person name="Sanders J."/>
            <person name="Nurk S."/>
            <person name="Gurevich A."/>
            <person name="Humphrey G."/>
            <person name="Reher R."/>
            <person name="Zhu Q."/>
            <person name="Belda-Ferre P."/>
            <person name="Glukhov E."/>
            <person name="Rex R."/>
            <person name="Dorrestein P.C."/>
            <person name="Knight R."/>
            <person name="Pevzner P."/>
            <person name="Gerwick W.H."/>
            <person name="Gerwick L."/>
        </authorList>
    </citation>
    <scope>NUCLEOTIDE SEQUENCE</scope>
    <source>
        <strain evidence="2">SIO1C4</strain>
    </source>
</reference>
<evidence type="ECO:0000256" key="1">
    <source>
        <dbReference type="SAM" id="Phobius"/>
    </source>
</evidence>
<feature type="transmembrane region" description="Helical" evidence="1">
    <location>
        <begin position="128"/>
        <end position="152"/>
    </location>
</feature>
<keyword evidence="1" id="KW-0472">Membrane</keyword>
<gene>
    <name evidence="2" type="ORF">F6J89_12970</name>
</gene>
<organism evidence="2">
    <name type="scientific">Symploca sp. SIO1C4</name>
    <dbReference type="NCBI Taxonomy" id="2607765"/>
    <lineage>
        <taxon>Bacteria</taxon>
        <taxon>Bacillati</taxon>
        <taxon>Cyanobacteriota</taxon>
        <taxon>Cyanophyceae</taxon>
        <taxon>Coleofasciculales</taxon>
        <taxon>Coleofasciculaceae</taxon>
        <taxon>Symploca</taxon>
    </lineage>
</organism>
<feature type="transmembrane region" description="Helical" evidence="1">
    <location>
        <begin position="70"/>
        <end position="90"/>
    </location>
</feature>
<feature type="transmembrane region" description="Helical" evidence="1">
    <location>
        <begin position="96"/>
        <end position="116"/>
    </location>
</feature>
<keyword evidence="1" id="KW-0812">Transmembrane</keyword>
<dbReference type="AlphaFoldDB" id="A0A6B3NGT8"/>
<proteinExistence type="predicted"/>
<comment type="caution">
    <text evidence="2">The sequence shown here is derived from an EMBL/GenBank/DDBJ whole genome shotgun (WGS) entry which is preliminary data.</text>
</comment>
<feature type="transmembrane region" description="Helical" evidence="1">
    <location>
        <begin position="31"/>
        <end position="58"/>
    </location>
</feature>
<evidence type="ECO:0000313" key="2">
    <source>
        <dbReference type="EMBL" id="NER28508.1"/>
    </source>
</evidence>
<name>A0A6B3NGT8_9CYAN</name>
<sequence length="201" mass="21996">MHYSKIATNSPLLKLSARWEVAYRSVSRSKFWFLLLTALGSLSNVVYTCTVPLVGFGVIAGATLPRRRAIATMMTMWFVNQLLGFTIHSYPQTLNTFTWGLVLGLGTLLVTLLTSIKPSFGRSPMGSHYLWLAVALMGGYVLYECVILLAGFALGGVEGFTLPILWGVFAGNAVWAIAVGCLHSILLWDTSRQSSHAVLKH</sequence>
<dbReference type="EMBL" id="JAAHFQ010000223">
    <property type="protein sequence ID" value="NER28508.1"/>
    <property type="molecule type" value="Genomic_DNA"/>
</dbReference>